<feature type="non-terminal residue" evidence="2">
    <location>
        <position position="1"/>
    </location>
</feature>
<name>Q7REV0_PLAYO</name>
<sequence>LFLHFFKYFLSNILLFFFINCFLRVRLHVIIFFVYFL</sequence>
<dbReference type="InParanoid" id="Q7REV0"/>
<proteinExistence type="predicted"/>
<organism evidence="2 3">
    <name type="scientific">Plasmodium yoelii yoelii</name>
    <dbReference type="NCBI Taxonomy" id="73239"/>
    <lineage>
        <taxon>Eukaryota</taxon>
        <taxon>Sar</taxon>
        <taxon>Alveolata</taxon>
        <taxon>Apicomplexa</taxon>
        <taxon>Aconoidasida</taxon>
        <taxon>Haemosporida</taxon>
        <taxon>Plasmodiidae</taxon>
        <taxon>Plasmodium</taxon>
        <taxon>Plasmodium (Vinckeia)</taxon>
    </lineage>
</organism>
<accession>Q7REV0</accession>
<keyword evidence="3" id="KW-1185">Reference proteome</keyword>
<keyword evidence="1" id="KW-1133">Transmembrane helix</keyword>
<feature type="transmembrane region" description="Helical" evidence="1">
    <location>
        <begin position="12"/>
        <end position="36"/>
    </location>
</feature>
<gene>
    <name evidence="2" type="ORF">PY04963</name>
</gene>
<reference evidence="2 3" key="1">
    <citation type="journal article" date="2002" name="Nature">
        <title>Genome sequence and comparative analysis of the model rodent malaria parasite Plasmodium yoelii yoelii.</title>
        <authorList>
            <person name="Carlton J.M."/>
            <person name="Angiuoli S.V."/>
            <person name="Suh B.B."/>
            <person name="Kooij T.W."/>
            <person name="Pertea M."/>
            <person name="Silva J.C."/>
            <person name="Ermolaeva M.D."/>
            <person name="Allen J.E."/>
            <person name="Selengut J.D."/>
            <person name="Koo H.L."/>
            <person name="Peterson J.D."/>
            <person name="Pop M."/>
            <person name="Kosack D.S."/>
            <person name="Shumway M.F."/>
            <person name="Bidwell S.L."/>
            <person name="Shallom S.J."/>
            <person name="van Aken S.E."/>
            <person name="Riedmuller S.B."/>
            <person name="Feldblyum T.V."/>
            <person name="Cho J.K."/>
            <person name="Quackenbush J."/>
            <person name="Sedegah M."/>
            <person name="Shoaibi A."/>
            <person name="Cummings L.M."/>
            <person name="Florens L."/>
            <person name="Yates J.R."/>
            <person name="Raine J.D."/>
            <person name="Sinden R.E."/>
            <person name="Harris M.A."/>
            <person name="Cunningham D.A."/>
            <person name="Preiser P.R."/>
            <person name="Bergman L.W."/>
            <person name="Vaidya A.B."/>
            <person name="van Lin L.H."/>
            <person name="Janse C.J."/>
            <person name="Waters A.P."/>
            <person name="Smith H.O."/>
            <person name="White O.R."/>
            <person name="Salzberg S.L."/>
            <person name="Venter J.C."/>
            <person name="Fraser C.M."/>
            <person name="Hoffman S.L."/>
            <person name="Gardner M.J."/>
            <person name="Carucci D.J."/>
        </authorList>
    </citation>
    <scope>NUCLEOTIDE SEQUENCE [LARGE SCALE GENOMIC DNA]</scope>
    <source>
        <strain evidence="2 3">17XNL</strain>
    </source>
</reference>
<evidence type="ECO:0000313" key="3">
    <source>
        <dbReference type="Proteomes" id="UP000008553"/>
    </source>
</evidence>
<dbReference type="Proteomes" id="UP000008553">
    <property type="component" value="Unassembled WGS sequence"/>
</dbReference>
<protein>
    <submittedName>
        <fullName evidence="2">Uncharacterized protein</fullName>
    </submittedName>
</protein>
<dbReference type="AlphaFoldDB" id="Q7REV0"/>
<evidence type="ECO:0000313" key="2">
    <source>
        <dbReference type="EMBL" id="EAA16911.1"/>
    </source>
</evidence>
<dbReference type="EMBL" id="AABL01001548">
    <property type="protein sequence ID" value="EAA16911.1"/>
    <property type="molecule type" value="Genomic_DNA"/>
</dbReference>
<evidence type="ECO:0000256" key="1">
    <source>
        <dbReference type="SAM" id="Phobius"/>
    </source>
</evidence>
<keyword evidence="1" id="KW-0472">Membrane</keyword>
<comment type="caution">
    <text evidence="2">The sequence shown here is derived from an EMBL/GenBank/DDBJ whole genome shotgun (WGS) entry which is preliminary data.</text>
</comment>
<keyword evidence="1" id="KW-0812">Transmembrane</keyword>
<dbReference type="PaxDb" id="73239-Q7REV0"/>